<dbReference type="AlphaFoldDB" id="A0A813A367"/>
<name>A0A813A367_9DINO</name>
<comment type="caution">
    <text evidence="2">The sequence shown here is derived from an EMBL/GenBank/DDBJ whole genome shotgun (WGS) entry which is preliminary data.</text>
</comment>
<evidence type="ECO:0000256" key="1">
    <source>
        <dbReference type="SAM" id="SignalP"/>
    </source>
</evidence>
<sequence>MCGCPRIILAIMLDLACGTYDGQLPEDICDTTGQCEVSLRQLRGEVKLQQDMDMWRQNESADAAMHADRVEAILDVYFKDINMTGRRIAEAIHNEQTWAECASVDWTQEALEFDSTGKLGEMRKRLGVDAYCAKKKTDVTCLAIEVLDPTGVVGFGVCSILRTVLTGSPHQQQQGTCGWVSSLGALSWAAPAQAIKMGMRLFWTGTMLKSIKTCANIYDLQPGLVPLVKGSAERVLCYKRCHTFEGWQPVQASGVTAMWTYALLSSIVEHPQGCPIPSAINVVYTDMEFEDPEAWQQFRQISDQGENQSIAMCKRLISPDCDIAWLDGRGDSVALERACKVVENGGVALTVVDGKPLSTASTKPSQPGIYVGDLLAKFGIGDKSNHVTYLQSCDPERDSYAIWTWGGPLYLTKENLIGSTTSPGQLLFATLLARKVHIFDD</sequence>
<proteinExistence type="predicted"/>
<dbReference type="EMBL" id="CAJNJA010053019">
    <property type="protein sequence ID" value="CAE7848967.1"/>
    <property type="molecule type" value="Genomic_DNA"/>
</dbReference>
<evidence type="ECO:0000313" key="2">
    <source>
        <dbReference type="EMBL" id="CAE7848967.1"/>
    </source>
</evidence>
<organism evidence="2 3">
    <name type="scientific">Symbiodinium necroappetens</name>
    <dbReference type="NCBI Taxonomy" id="1628268"/>
    <lineage>
        <taxon>Eukaryota</taxon>
        <taxon>Sar</taxon>
        <taxon>Alveolata</taxon>
        <taxon>Dinophyceae</taxon>
        <taxon>Suessiales</taxon>
        <taxon>Symbiodiniaceae</taxon>
        <taxon>Symbiodinium</taxon>
    </lineage>
</organism>
<feature type="signal peptide" evidence="1">
    <location>
        <begin position="1"/>
        <end position="18"/>
    </location>
</feature>
<gene>
    <name evidence="2" type="ORF">SNEC2469_LOCUS26236</name>
</gene>
<keyword evidence="3" id="KW-1185">Reference proteome</keyword>
<dbReference type="Proteomes" id="UP000601435">
    <property type="component" value="Unassembled WGS sequence"/>
</dbReference>
<keyword evidence="1" id="KW-0732">Signal</keyword>
<evidence type="ECO:0000313" key="3">
    <source>
        <dbReference type="Proteomes" id="UP000601435"/>
    </source>
</evidence>
<dbReference type="OrthoDB" id="429465at2759"/>
<feature type="chain" id="PRO_5032342534" evidence="1">
    <location>
        <begin position="19"/>
        <end position="441"/>
    </location>
</feature>
<protein>
    <submittedName>
        <fullName evidence="2">Uncharacterized protein</fullName>
    </submittedName>
</protein>
<reference evidence="2" key="1">
    <citation type="submission" date="2021-02" db="EMBL/GenBank/DDBJ databases">
        <authorList>
            <person name="Dougan E. K."/>
            <person name="Rhodes N."/>
            <person name="Thang M."/>
            <person name="Chan C."/>
        </authorList>
    </citation>
    <scope>NUCLEOTIDE SEQUENCE</scope>
</reference>
<accession>A0A813A367</accession>